<organism evidence="3 4">
    <name type="scientific">Sphingobacterium kyonggiense</name>
    <dbReference type="NCBI Taxonomy" id="714075"/>
    <lineage>
        <taxon>Bacteria</taxon>
        <taxon>Pseudomonadati</taxon>
        <taxon>Bacteroidota</taxon>
        <taxon>Sphingobacteriia</taxon>
        <taxon>Sphingobacteriales</taxon>
        <taxon>Sphingobacteriaceae</taxon>
        <taxon>Sphingobacterium</taxon>
    </lineage>
</organism>
<comment type="caution">
    <text evidence="3">The sequence shown here is derived from an EMBL/GenBank/DDBJ whole genome shotgun (WGS) entry which is preliminary data.</text>
</comment>
<sequence>MKMTDLINGFIFILGLGLLVASIFLFLRTQKFMQSAIRTDAILIENKMVQASDRDNKSGSWMYQPVLEYEVNGKKLTFSPNVKSNPPQYNLNERVPVMYDPNVPDKAQIIGYYHLFLGSIICMVFGLPMFVTTLGYFLFKFGVI</sequence>
<reference evidence="4" key="1">
    <citation type="journal article" date="2019" name="Int. J. Syst. Evol. Microbiol.">
        <title>The Global Catalogue of Microorganisms (GCM) 10K type strain sequencing project: providing services to taxonomists for standard genome sequencing and annotation.</title>
        <authorList>
            <consortium name="The Broad Institute Genomics Platform"/>
            <consortium name="The Broad Institute Genome Sequencing Center for Infectious Disease"/>
            <person name="Wu L."/>
            <person name="Ma J."/>
        </authorList>
    </citation>
    <scope>NUCLEOTIDE SEQUENCE [LARGE SCALE GENOMIC DNA]</scope>
    <source>
        <strain evidence="4">JCM 16704</strain>
    </source>
</reference>
<gene>
    <name evidence="3" type="ORF">GCM10022216_28110</name>
</gene>
<keyword evidence="4" id="KW-1185">Reference proteome</keyword>
<dbReference type="Pfam" id="PF12158">
    <property type="entry name" value="DUF3592"/>
    <property type="match status" value="1"/>
</dbReference>
<accession>A0ABP7Z0K3</accession>
<proteinExistence type="predicted"/>
<feature type="transmembrane region" description="Helical" evidence="1">
    <location>
        <begin position="115"/>
        <end position="139"/>
    </location>
</feature>
<protein>
    <recommendedName>
        <fullName evidence="2">DUF3592 domain-containing protein</fullName>
    </recommendedName>
</protein>
<keyword evidence="1" id="KW-0812">Transmembrane</keyword>
<keyword evidence="1" id="KW-0472">Membrane</keyword>
<evidence type="ECO:0000313" key="3">
    <source>
        <dbReference type="EMBL" id="GAA4144776.1"/>
    </source>
</evidence>
<evidence type="ECO:0000259" key="2">
    <source>
        <dbReference type="Pfam" id="PF12158"/>
    </source>
</evidence>
<name>A0ABP7Z0K3_9SPHI</name>
<feature type="transmembrane region" description="Helical" evidence="1">
    <location>
        <begin position="6"/>
        <end position="27"/>
    </location>
</feature>
<keyword evidence="1" id="KW-1133">Transmembrane helix</keyword>
<dbReference type="InterPro" id="IPR021994">
    <property type="entry name" value="DUF3592"/>
</dbReference>
<evidence type="ECO:0000313" key="4">
    <source>
        <dbReference type="Proteomes" id="UP001500101"/>
    </source>
</evidence>
<dbReference type="EMBL" id="BAAAZI010000011">
    <property type="protein sequence ID" value="GAA4144776.1"/>
    <property type="molecule type" value="Genomic_DNA"/>
</dbReference>
<evidence type="ECO:0000256" key="1">
    <source>
        <dbReference type="SAM" id="Phobius"/>
    </source>
</evidence>
<dbReference type="Proteomes" id="UP001500101">
    <property type="component" value="Unassembled WGS sequence"/>
</dbReference>
<feature type="domain" description="DUF3592" evidence="2">
    <location>
        <begin position="44"/>
        <end position="111"/>
    </location>
</feature>